<accession>A0A3G5EBN0</accession>
<name>A0A3G5EBN0_9ACTN</name>
<evidence type="ECO:0000256" key="2">
    <source>
        <dbReference type="ARBA" id="ARBA00011402"/>
    </source>
</evidence>
<evidence type="ECO:0000313" key="6">
    <source>
        <dbReference type="EMBL" id="AYW35120.1"/>
    </source>
</evidence>
<dbReference type="GO" id="GO:0000502">
    <property type="term" value="C:proteasome complex"/>
    <property type="evidence" value="ECO:0007669"/>
    <property type="project" value="UniProtKB-KW"/>
</dbReference>
<organism evidence="6">
    <name type="scientific">Actinomadura sp. XM-4-3</name>
    <dbReference type="NCBI Taxonomy" id="1430130"/>
    <lineage>
        <taxon>Bacteria</taxon>
        <taxon>Bacillati</taxon>
        <taxon>Actinomycetota</taxon>
        <taxon>Actinomycetes</taxon>
        <taxon>Streptosporangiales</taxon>
        <taxon>Thermomonosporaceae</taxon>
        <taxon>Actinomadura</taxon>
    </lineage>
</organism>
<evidence type="ECO:0000256" key="1">
    <source>
        <dbReference type="ARBA" id="ARBA00006639"/>
    </source>
</evidence>
<proteinExistence type="inferred from homology"/>
<dbReference type="EMBL" id="MH005229">
    <property type="protein sequence ID" value="AYW35120.1"/>
    <property type="molecule type" value="Genomic_DNA"/>
</dbReference>
<evidence type="ECO:0000256" key="3">
    <source>
        <dbReference type="ARBA" id="ARBA00014831"/>
    </source>
</evidence>
<feature type="region of interest" description="Disordered" evidence="5">
    <location>
        <begin position="134"/>
        <end position="156"/>
    </location>
</feature>
<comment type="similarity">
    <text evidence="1">Belongs to the Bpa family.</text>
</comment>
<evidence type="ECO:0000256" key="4">
    <source>
        <dbReference type="ARBA" id="ARBA00022942"/>
    </source>
</evidence>
<protein>
    <recommendedName>
        <fullName evidence="3">Bacterial proteasome activator</fullName>
    </recommendedName>
</protein>
<sequence>MNTRRKPHRTGSTAPVSRPTRMTVLIGDAREARRGYEVTAPTRLMRTWRLLTAVNEELHSGGVDDAAAHRAAMVFNALRNEVVRSVSPQLAEEVRELLPPLDENSGVAGTRAACSGALGWLDSLMTSMLMQLARQGGPAGRPDDAAITGRRPPRHP</sequence>
<reference evidence="6" key="1">
    <citation type="submission" date="2018-02" db="EMBL/GenBank/DDBJ databases">
        <authorList>
            <person name="Zhang L."/>
        </authorList>
    </citation>
    <scope>NUCLEOTIDE SEQUENCE</scope>
    <source>
        <strain evidence="6">XM-4-3</strain>
    </source>
</reference>
<dbReference type="Pfam" id="PF10759">
    <property type="entry name" value="BPA"/>
    <property type="match status" value="1"/>
</dbReference>
<dbReference type="InterPro" id="IPR019695">
    <property type="entry name" value="Proteasome_act"/>
</dbReference>
<evidence type="ECO:0000256" key="5">
    <source>
        <dbReference type="SAM" id="MobiDB-lite"/>
    </source>
</evidence>
<dbReference type="AlphaFoldDB" id="A0A3G5EBN0"/>
<comment type="subunit">
    <text evidence="2">Forms a homooligomeric, either hexameric or heptameric, ring-like structure which stacks co-axially with the proteasomal alpha-rings.</text>
</comment>
<keyword evidence="4" id="KW-0647">Proteasome</keyword>
<dbReference type="GO" id="GO:0061136">
    <property type="term" value="P:regulation of proteasomal protein catabolic process"/>
    <property type="evidence" value="ECO:0007669"/>
    <property type="project" value="InterPro"/>
</dbReference>